<keyword evidence="1" id="KW-0472">Membrane</keyword>
<gene>
    <name evidence="2" type="ORF">HDIA_1578</name>
</gene>
<proteinExistence type="predicted"/>
<sequence>MTSIDLPPHRETSLVMDAVKRRLDMISVMAIRVGVLVLCFLFWREAFAFFLG</sequence>
<dbReference type="Proteomes" id="UP000223606">
    <property type="component" value="Chromosome 1"/>
</dbReference>
<reference evidence="3" key="1">
    <citation type="submission" date="2017-09" db="EMBL/GenBank/DDBJ databases">
        <title>Genome sequence of Nannocystis excedens DSM 71.</title>
        <authorList>
            <person name="Blom J."/>
        </authorList>
    </citation>
    <scope>NUCLEOTIDE SEQUENCE [LARGE SCALE GENOMIC DNA]</scope>
    <source>
        <strain evidence="3">type strain: E19</strain>
    </source>
</reference>
<accession>A0A2C9D4L9</accession>
<dbReference type="RefSeq" id="WP_157775429.1">
    <property type="nucleotide sequence ID" value="NZ_LT960614.1"/>
</dbReference>
<evidence type="ECO:0000313" key="3">
    <source>
        <dbReference type="Proteomes" id="UP000223606"/>
    </source>
</evidence>
<evidence type="ECO:0000313" key="2">
    <source>
        <dbReference type="EMBL" id="SON55119.1"/>
    </source>
</evidence>
<feature type="transmembrane region" description="Helical" evidence="1">
    <location>
        <begin position="23"/>
        <end position="43"/>
    </location>
</feature>
<dbReference type="EMBL" id="LT960614">
    <property type="protein sequence ID" value="SON55119.1"/>
    <property type="molecule type" value="Genomic_DNA"/>
</dbReference>
<evidence type="ECO:0000256" key="1">
    <source>
        <dbReference type="SAM" id="Phobius"/>
    </source>
</evidence>
<dbReference type="AlphaFoldDB" id="A0A2C9D4L9"/>
<keyword evidence="3" id="KW-1185">Reference proteome</keyword>
<name>A0A2C9D4L9_9HYPH</name>
<keyword evidence="1" id="KW-1133">Transmembrane helix</keyword>
<dbReference type="KEGG" id="hdi:HDIA_1578"/>
<keyword evidence="1" id="KW-0812">Transmembrane</keyword>
<organism evidence="2 3">
    <name type="scientific">Hartmannibacter diazotrophicus</name>
    <dbReference type="NCBI Taxonomy" id="1482074"/>
    <lineage>
        <taxon>Bacteria</taxon>
        <taxon>Pseudomonadati</taxon>
        <taxon>Pseudomonadota</taxon>
        <taxon>Alphaproteobacteria</taxon>
        <taxon>Hyphomicrobiales</taxon>
        <taxon>Pleomorphomonadaceae</taxon>
        <taxon>Hartmannibacter</taxon>
    </lineage>
</organism>
<protein>
    <submittedName>
        <fullName evidence="2">Uncharacterized protein</fullName>
    </submittedName>
</protein>